<dbReference type="OrthoDB" id="442596at2759"/>
<dbReference type="Proteomes" id="UP000601435">
    <property type="component" value="Unassembled WGS sequence"/>
</dbReference>
<proteinExistence type="predicted"/>
<sequence>MCCSTRAVTDIVESNHLAAPSCQKYVNVCFANCHNLTADWPCKAKLFAPAHTKCEKCLSGFSQRAVPWCFVAPFCYRCVLKACPLPASLGPIMSNRRYLHEAMTAEDVSKLFDSLCDTVVSALAKRDAEIEHSAASSFDPLQLILDFQSLQKEVRELKEDTPESHATRESPVAQSEAPPKFKQLEKQPQPNCSSRSLARAALQAVYGMVAQCAATEAQRPCPHRGGNSSVAEQRHSPCRTTRWKRTRSGGTDIRQGPHHARRDNAGFIREGECFTVVEERVAGTDGLFLRLEGEKGWVFSAGRSGIFCQRMGTEAAEGDGWAKDAWTWRGSTEQGSGSQRTWAREEQKWSGWNWNSYPSGSGGWVLGCLAKMCHDTATAMFFRVLPHISSPATLQEKENYCAKSGRHRSWRLRLLRTTRYDSSFKLTNVPNTDSFQ</sequence>
<feature type="region of interest" description="Disordered" evidence="1">
    <location>
        <begin position="219"/>
        <end position="260"/>
    </location>
</feature>
<organism evidence="2 3">
    <name type="scientific">Symbiodinium necroappetens</name>
    <dbReference type="NCBI Taxonomy" id="1628268"/>
    <lineage>
        <taxon>Eukaryota</taxon>
        <taxon>Sar</taxon>
        <taxon>Alveolata</taxon>
        <taxon>Dinophyceae</taxon>
        <taxon>Suessiales</taxon>
        <taxon>Symbiodiniaceae</taxon>
        <taxon>Symbiodinium</taxon>
    </lineage>
</organism>
<comment type="caution">
    <text evidence="2">The sequence shown here is derived from an EMBL/GenBank/DDBJ whole genome shotgun (WGS) entry which is preliminary data.</text>
</comment>
<accession>A0A813CBF6</accession>
<name>A0A813CBF6_9DINO</name>
<evidence type="ECO:0000313" key="3">
    <source>
        <dbReference type="Proteomes" id="UP000601435"/>
    </source>
</evidence>
<dbReference type="AlphaFoldDB" id="A0A813CBF6"/>
<gene>
    <name evidence="2" type="primary">rnf217</name>
    <name evidence="2" type="ORF">SNEC2469_LOCUS34401</name>
</gene>
<feature type="region of interest" description="Disordered" evidence="1">
    <location>
        <begin position="156"/>
        <end position="194"/>
    </location>
</feature>
<protein>
    <submittedName>
        <fullName evidence="2">Rnf217 protein</fullName>
    </submittedName>
</protein>
<evidence type="ECO:0000256" key="1">
    <source>
        <dbReference type="SAM" id="MobiDB-lite"/>
    </source>
</evidence>
<feature type="compositionally biased region" description="Basic and acidic residues" evidence="1">
    <location>
        <begin position="156"/>
        <end position="168"/>
    </location>
</feature>
<keyword evidence="3" id="KW-1185">Reference proteome</keyword>
<evidence type="ECO:0000313" key="2">
    <source>
        <dbReference type="EMBL" id="CAE7941773.1"/>
    </source>
</evidence>
<dbReference type="EMBL" id="CAJNJA010094875">
    <property type="protein sequence ID" value="CAE7941773.1"/>
    <property type="molecule type" value="Genomic_DNA"/>
</dbReference>
<reference evidence="2" key="1">
    <citation type="submission" date="2021-02" db="EMBL/GenBank/DDBJ databases">
        <authorList>
            <person name="Dougan E. K."/>
            <person name="Rhodes N."/>
            <person name="Thang M."/>
            <person name="Chan C."/>
        </authorList>
    </citation>
    <scope>NUCLEOTIDE SEQUENCE</scope>
</reference>